<dbReference type="PANTHER" id="PTHR30093">
    <property type="entry name" value="GENERAL SECRETION PATHWAY PROTEIN G"/>
    <property type="match status" value="1"/>
</dbReference>
<dbReference type="AlphaFoldDB" id="A0A518ICS1"/>
<organism evidence="3 4">
    <name type="scientific">Gimesia fumaroli</name>
    <dbReference type="NCBI Taxonomy" id="2527976"/>
    <lineage>
        <taxon>Bacteria</taxon>
        <taxon>Pseudomonadati</taxon>
        <taxon>Planctomycetota</taxon>
        <taxon>Planctomycetia</taxon>
        <taxon>Planctomycetales</taxon>
        <taxon>Planctomycetaceae</taxon>
        <taxon>Gimesia</taxon>
    </lineage>
</organism>
<dbReference type="RefSeq" id="WP_145309718.1">
    <property type="nucleotide sequence ID" value="NZ_CP037452.1"/>
</dbReference>
<keyword evidence="1" id="KW-1133">Transmembrane helix</keyword>
<evidence type="ECO:0000259" key="2">
    <source>
        <dbReference type="Pfam" id="PF07596"/>
    </source>
</evidence>
<sequence>MSEPVAAINKPSTKSWILEHKVKLLGSVIFVTFAIFFVMISQRSASKQRAVNHLRTIGLATINYSSGAASNLPMGGTTDSAGNPQHGWMTAILPFTEQRELAEQIDYDKPWTDPENERVFKTSIPAYLNPNIQSPKISPAGYALSHYAANSQLLGINKNATIAAIAAAGRTSNTILLGEINANYPAWGSAQNMRDPAKGLNGGPDSFGSPSGEGATVIFVDGSGKFLNKNIDPVILKAISNPTGKGPVPSNAF</sequence>
<dbReference type="KEGG" id="gfm:Enr17x_29420"/>
<evidence type="ECO:0000313" key="4">
    <source>
        <dbReference type="Proteomes" id="UP000318313"/>
    </source>
</evidence>
<reference evidence="3 4" key="1">
    <citation type="submission" date="2019-03" db="EMBL/GenBank/DDBJ databases">
        <title>Deep-cultivation of Planctomycetes and their phenomic and genomic characterization uncovers novel biology.</title>
        <authorList>
            <person name="Wiegand S."/>
            <person name="Jogler M."/>
            <person name="Boedeker C."/>
            <person name="Pinto D."/>
            <person name="Vollmers J."/>
            <person name="Rivas-Marin E."/>
            <person name="Kohn T."/>
            <person name="Peeters S.H."/>
            <person name="Heuer A."/>
            <person name="Rast P."/>
            <person name="Oberbeckmann S."/>
            <person name="Bunk B."/>
            <person name="Jeske O."/>
            <person name="Meyerdierks A."/>
            <person name="Storesund J.E."/>
            <person name="Kallscheuer N."/>
            <person name="Luecker S."/>
            <person name="Lage O.M."/>
            <person name="Pohl T."/>
            <person name="Merkel B.J."/>
            <person name="Hornburger P."/>
            <person name="Mueller R.-W."/>
            <person name="Bruemmer F."/>
            <person name="Labrenz M."/>
            <person name="Spormann A.M."/>
            <person name="Op den Camp H."/>
            <person name="Overmann J."/>
            <person name="Amann R."/>
            <person name="Jetten M.S.M."/>
            <person name="Mascher T."/>
            <person name="Medema M.H."/>
            <person name="Devos D.P."/>
            <person name="Kaster A.-K."/>
            <person name="Ovreas L."/>
            <person name="Rohde M."/>
            <person name="Galperin M.Y."/>
            <person name="Jogler C."/>
        </authorList>
    </citation>
    <scope>NUCLEOTIDE SEQUENCE [LARGE SCALE GENOMIC DNA]</scope>
    <source>
        <strain evidence="3 4">Enr17</strain>
    </source>
</reference>
<feature type="transmembrane region" description="Helical" evidence="1">
    <location>
        <begin position="22"/>
        <end position="40"/>
    </location>
</feature>
<keyword evidence="1" id="KW-0472">Membrane</keyword>
<protein>
    <recommendedName>
        <fullName evidence="2">DUF1559 domain-containing protein</fullName>
    </recommendedName>
</protein>
<feature type="domain" description="DUF1559" evidence="2">
    <location>
        <begin position="52"/>
        <end position="133"/>
    </location>
</feature>
<dbReference type="Pfam" id="PF07596">
    <property type="entry name" value="SBP_bac_10"/>
    <property type="match status" value="1"/>
</dbReference>
<gene>
    <name evidence="3" type="ORF">Enr17x_29420</name>
</gene>
<dbReference type="InterPro" id="IPR011453">
    <property type="entry name" value="DUF1559"/>
</dbReference>
<dbReference type="PANTHER" id="PTHR30093:SF2">
    <property type="entry name" value="TYPE II SECRETION SYSTEM PROTEIN H"/>
    <property type="match status" value="1"/>
</dbReference>
<accession>A0A518ICS1</accession>
<proteinExistence type="predicted"/>
<evidence type="ECO:0000256" key="1">
    <source>
        <dbReference type="SAM" id="Phobius"/>
    </source>
</evidence>
<dbReference type="Proteomes" id="UP000318313">
    <property type="component" value="Chromosome"/>
</dbReference>
<name>A0A518ICS1_9PLAN</name>
<keyword evidence="1" id="KW-0812">Transmembrane</keyword>
<dbReference type="EMBL" id="CP037452">
    <property type="protein sequence ID" value="QDV50897.1"/>
    <property type="molecule type" value="Genomic_DNA"/>
</dbReference>
<evidence type="ECO:0000313" key="3">
    <source>
        <dbReference type="EMBL" id="QDV50897.1"/>
    </source>
</evidence>
<keyword evidence="4" id="KW-1185">Reference proteome</keyword>
<dbReference type="OrthoDB" id="285651at2"/>